<comment type="caution">
    <text evidence="9">The sequence shown here is derived from an EMBL/GenBank/DDBJ whole genome shotgun (WGS) entry which is preliminary data.</text>
</comment>
<organism evidence="9 10">
    <name type="scientific">Muricoccus nepalensis</name>
    <dbReference type="NCBI Taxonomy" id="1854500"/>
    <lineage>
        <taxon>Bacteria</taxon>
        <taxon>Pseudomonadati</taxon>
        <taxon>Pseudomonadota</taxon>
        <taxon>Alphaproteobacteria</taxon>
        <taxon>Acetobacterales</taxon>
        <taxon>Roseomonadaceae</taxon>
        <taxon>Muricoccus</taxon>
    </lineage>
</organism>
<evidence type="ECO:0000256" key="2">
    <source>
        <dbReference type="ARBA" id="ARBA00022679"/>
    </source>
</evidence>
<evidence type="ECO:0000256" key="1">
    <source>
        <dbReference type="ARBA" id="ARBA00005715"/>
    </source>
</evidence>
<name>A0A502FJB8_9PROT</name>
<reference evidence="9 10" key="1">
    <citation type="journal article" date="2019" name="Environ. Microbiol.">
        <title>Species interactions and distinct microbial communities in high Arctic permafrost affected cryosols are associated with the CH4 and CO2 gas fluxes.</title>
        <authorList>
            <person name="Altshuler I."/>
            <person name="Hamel J."/>
            <person name="Turney S."/>
            <person name="Magnuson E."/>
            <person name="Levesque R."/>
            <person name="Greer C."/>
            <person name="Whyte L.G."/>
        </authorList>
    </citation>
    <scope>NUCLEOTIDE SEQUENCE [LARGE SCALE GENOMIC DNA]</scope>
    <source>
        <strain evidence="9 10">S9.3B</strain>
    </source>
</reference>
<dbReference type="Pfam" id="PF07005">
    <property type="entry name" value="SBD_N"/>
    <property type="match status" value="1"/>
</dbReference>
<evidence type="ECO:0000256" key="5">
    <source>
        <dbReference type="ARBA" id="ARBA00022840"/>
    </source>
</evidence>
<comment type="similarity">
    <text evidence="1">Belongs to the four-carbon acid sugar kinase family.</text>
</comment>
<evidence type="ECO:0000256" key="3">
    <source>
        <dbReference type="ARBA" id="ARBA00022741"/>
    </source>
</evidence>
<dbReference type="SUPFAM" id="SSF142764">
    <property type="entry name" value="YgbK-like"/>
    <property type="match status" value="1"/>
</dbReference>
<evidence type="ECO:0000256" key="4">
    <source>
        <dbReference type="ARBA" id="ARBA00022777"/>
    </source>
</evidence>
<proteinExistence type="inferred from homology"/>
<keyword evidence="4 9" id="KW-0418">Kinase</keyword>
<accession>A0A502FJB8</accession>
<gene>
    <name evidence="9" type="ORF">EAH89_21275</name>
</gene>
<dbReference type="GO" id="GO:0016301">
    <property type="term" value="F:kinase activity"/>
    <property type="evidence" value="ECO:0007669"/>
    <property type="project" value="UniProtKB-KW"/>
</dbReference>
<dbReference type="InterPro" id="IPR042213">
    <property type="entry name" value="NBD_C_sf"/>
</dbReference>
<keyword evidence="2" id="KW-0808">Transferase</keyword>
<dbReference type="Proteomes" id="UP000317078">
    <property type="component" value="Unassembled WGS sequence"/>
</dbReference>
<dbReference type="Gene3D" id="3.40.50.10840">
    <property type="entry name" value="Putative sugar-binding, N-terminal domain"/>
    <property type="match status" value="1"/>
</dbReference>
<evidence type="ECO:0000259" key="7">
    <source>
        <dbReference type="Pfam" id="PF07005"/>
    </source>
</evidence>
<keyword evidence="5" id="KW-0067">ATP-binding</keyword>
<protein>
    <submittedName>
        <fullName evidence="9">Four-carbon acid sugar kinase family protein</fullName>
    </submittedName>
</protein>
<evidence type="ECO:0000259" key="8">
    <source>
        <dbReference type="Pfam" id="PF17042"/>
    </source>
</evidence>
<dbReference type="RefSeq" id="WP_140885749.1">
    <property type="nucleotide sequence ID" value="NZ_RCZP01000028.1"/>
</dbReference>
<keyword evidence="3" id="KW-0547">Nucleotide-binding</keyword>
<dbReference type="Pfam" id="PF17042">
    <property type="entry name" value="NBD_C"/>
    <property type="match status" value="1"/>
</dbReference>
<evidence type="ECO:0000313" key="9">
    <source>
        <dbReference type="EMBL" id="TPG49545.1"/>
    </source>
</evidence>
<sequence length="425" mass="42639">MTSRWLILADDLTGAADCAIAFARRGLTASVGWQGVEAGWETDVLAIDADSRRLPPGEAGARHAALLRARHRPGAGLIKKIDSTLRGQPAAELAATLAALREAGRPSLAILAPAFPATGRTTVSGRVHLDGAPLEGTPLWARDHSYPSAHLAEVLGTAGLSARHLPLDLLRAGDAALAAALRDALAAGFDAVVADAVLPGDLDALARASLPLAEQALWVGSGGIAAALAAALPGGAPDSLPARPAPRGGALVVVGSVAEASRLAARRAEEEGAAAFDVPPALLRAGPADPRWAPLSEGIAVTLAAGRDALVRIAAEPDADLAGGAALAEALASLLAPAARQMGALFATGGETACALLGHLGVTGIRLLEEIEPGVPLGVTQGALEVPVMTKAGAFGDAGTILRSLARLRDPGPARPHALPQESAP</sequence>
<dbReference type="InterPro" id="IPR037051">
    <property type="entry name" value="4-carb_acid_sugar_kinase_N_sf"/>
</dbReference>
<feature type="domain" description="Four-carbon acid sugar kinase nucleotide binding" evidence="8">
    <location>
        <begin position="251"/>
        <end position="400"/>
    </location>
</feature>
<dbReference type="InterPro" id="IPR010737">
    <property type="entry name" value="4-carb_acid_sugar_kinase_N"/>
</dbReference>
<dbReference type="InterPro" id="IPR031475">
    <property type="entry name" value="NBD_C"/>
</dbReference>
<keyword evidence="10" id="KW-1185">Reference proteome</keyword>
<evidence type="ECO:0000313" key="10">
    <source>
        <dbReference type="Proteomes" id="UP000317078"/>
    </source>
</evidence>
<dbReference type="AlphaFoldDB" id="A0A502FJB8"/>
<dbReference type="GO" id="GO:0005524">
    <property type="term" value="F:ATP binding"/>
    <property type="evidence" value="ECO:0007669"/>
    <property type="project" value="UniProtKB-KW"/>
</dbReference>
<feature type="domain" description="Four-carbon acid sugar kinase N-terminal" evidence="7">
    <location>
        <begin position="6"/>
        <end position="228"/>
    </location>
</feature>
<evidence type="ECO:0000256" key="6">
    <source>
        <dbReference type="ARBA" id="ARBA00023277"/>
    </source>
</evidence>
<dbReference type="OrthoDB" id="9778478at2"/>
<dbReference type="Gene3D" id="3.40.980.20">
    <property type="entry name" value="Four-carbon acid sugar kinase, nucleotide binding domain"/>
    <property type="match status" value="1"/>
</dbReference>
<dbReference type="EMBL" id="RCZP01000028">
    <property type="protein sequence ID" value="TPG49545.1"/>
    <property type="molecule type" value="Genomic_DNA"/>
</dbReference>
<keyword evidence="6" id="KW-0119">Carbohydrate metabolism</keyword>